<feature type="active site" description="Charge relay system" evidence="13 14">
    <location>
        <position position="147"/>
    </location>
</feature>
<organism evidence="17 18">
    <name type="scientific">Mizuhopecten yessoensis</name>
    <name type="common">Japanese scallop</name>
    <name type="synonym">Patinopecten yessoensis</name>
    <dbReference type="NCBI Taxonomy" id="6573"/>
    <lineage>
        <taxon>Eukaryota</taxon>
        <taxon>Metazoa</taxon>
        <taxon>Spiralia</taxon>
        <taxon>Lophotrochozoa</taxon>
        <taxon>Mollusca</taxon>
        <taxon>Bivalvia</taxon>
        <taxon>Autobranchia</taxon>
        <taxon>Pteriomorphia</taxon>
        <taxon>Pectinida</taxon>
        <taxon>Pectinoidea</taxon>
        <taxon>Pectinidae</taxon>
        <taxon>Mizuhopecten</taxon>
    </lineage>
</organism>
<dbReference type="SUPFAM" id="SSF54897">
    <property type="entry name" value="Protease propeptides/inhibitors"/>
    <property type="match status" value="1"/>
</dbReference>
<dbReference type="PANTHER" id="PTHR42884">
    <property type="entry name" value="PROPROTEIN CONVERTASE SUBTILISIN/KEXIN-RELATED"/>
    <property type="match status" value="1"/>
</dbReference>
<dbReference type="InterPro" id="IPR008979">
    <property type="entry name" value="Galactose-bd-like_sf"/>
</dbReference>
<keyword evidence="18" id="KW-1185">Reference proteome</keyword>
<dbReference type="OrthoDB" id="300641at2759"/>
<evidence type="ECO:0000256" key="1">
    <source>
        <dbReference type="ARBA" id="ARBA00001913"/>
    </source>
</evidence>
<evidence type="ECO:0000256" key="12">
    <source>
        <dbReference type="ARBA" id="ARBA00023180"/>
    </source>
</evidence>
<dbReference type="Gene3D" id="3.40.50.200">
    <property type="entry name" value="Peptidase S8/S53 domain"/>
    <property type="match status" value="1"/>
</dbReference>
<protein>
    <submittedName>
        <fullName evidence="17">Proprotein convertase subtilisin/kexin type 6</fullName>
    </submittedName>
</protein>
<dbReference type="GO" id="GO:0004252">
    <property type="term" value="F:serine-type endopeptidase activity"/>
    <property type="evidence" value="ECO:0007669"/>
    <property type="project" value="UniProtKB-UniRule"/>
</dbReference>
<dbReference type="InterPro" id="IPR034182">
    <property type="entry name" value="Kexin/furin"/>
</dbReference>
<evidence type="ECO:0000256" key="5">
    <source>
        <dbReference type="ARBA" id="ARBA00022685"/>
    </source>
</evidence>
<dbReference type="InterPro" id="IPR000209">
    <property type="entry name" value="Peptidase_S8/S53_dom"/>
</dbReference>
<dbReference type="SUPFAM" id="SSF52743">
    <property type="entry name" value="Subtilisin-like"/>
    <property type="match status" value="1"/>
</dbReference>
<evidence type="ECO:0000256" key="10">
    <source>
        <dbReference type="ARBA" id="ARBA00023145"/>
    </source>
</evidence>
<name>A0A210QIA6_MIZYE</name>
<dbReference type="InterPro" id="IPR032815">
    <property type="entry name" value="S8_pro-domain"/>
</dbReference>
<keyword evidence="15" id="KW-1133">Transmembrane helix</keyword>
<dbReference type="GO" id="GO:0016485">
    <property type="term" value="P:protein processing"/>
    <property type="evidence" value="ECO:0007669"/>
    <property type="project" value="TreeGrafter"/>
</dbReference>
<comment type="cofactor">
    <cofactor evidence="1">
        <name>Ca(2+)</name>
        <dbReference type="ChEBI" id="CHEBI:29108"/>
    </cofactor>
</comment>
<dbReference type="PROSITE" id="PS00136">
    <property type="entry name" value="SUBTILASE_ASP"/>
    <property type="match status" value="1"/>
</dbReference>
<evidence type="ECO:0000256" key="7">
    <source>
        <dbReference type="ARBA" id="ARBA00022801"/>
    </source>
</evidence>
<comment type="caution">
    <text evidence="17">The sequence shown here is derived from an EMBL/GenBank/DDBJ whole genome shotgun (WGS) entry which is preliminary data.</text>
</comment>
<dbReference type="PRINTS" id="PR00723">
    <property type="entry name" value="SUBTILISIN"/>
</dbReference>
<evidence type="ECO:0000256" key="14">
    <source>
        <dbReference type="PROSITE-ProRule" id="PRU01240"/>
    </source>
</evidence>
<dbReference type="GO" id="GO:0000139">
    <property type="term" value="C:Golgi membrane"/>
    <property type="evidence" value="ECO:0007669"/>
    <property type="project" value="TreeGrafter"/>
</dbReference>
<dbReference type="InterPro" id="IPR006212">
    <property type="entry name" value="Furin_repeat"/>
</dbReference>
<feature type="domain" description="P/Homo B" evidence="16">
    <location>
        <begin position="437"/>
        <end position="576"/>
    </location>
</feature>
<dbReference type="Pfam" id="PF00082">
    <property type="entry name" value="Peptidase_S8"/>
    <property type="match status" value="1"/>
</dbReference>
<dbReference type="PROSITE" id="PS51829">
    <property type="entry name" value="P_HOMO_B"/>
    <property type="match status" value="1"/>
</dbReference>
<dbReference type="InterPro" id="IPR009030">
    <property type="entry name" value="Growth_fac_rcpt_cys_sf"/>
</dbReference>
<accession>A0A210QIA6</accession>
<dbReference type="InterPro" id="IPR022398">
    <property type="entry name" value="Peptidase_S8_His-AS"/>
</dbReference>
<dbReference type="AlphaFoldDB" id="A0A210QIA6"/>
<keyword evidence="11" id="KW-1015">Disulfide bond</keyword>
<dbReference type="SUPFAM" id="SSF49785">
    <property type="entry name" value="Galactose-binding domain-like"/>
    <property type="match status" value="1"/>
</dbReference>
<evidence type="ECO:0000256" key="13">
    <source>
        <dbReference type="PIRSR" id="PIRSR615500-1"/>
    </source>
</evidence>
<dbReference type="Pfam" id="PF00757">
    <property type="entry name" value="Furin-like"/>
    <property type="match status" value="1"/>
</dbReference>
<dbReference type="Pfam" id="PF16470">
    <property type="entry name" value="S8_pro-domain"/>
    <property type="match status" value="1"/>
</dbReference>
<dbReference type="Gene3D" id="3.30.70.850">
    <property type="entry name" value="Peptidase S8, pro-domain"/>
    <property type="match status" value="1"/>
</dbReference>
<dbReference type="GO" id="GO:0008038">
    <property type="term" value="P:neuron recognition"/>
    <property type="evidence" value="ECO:0007669"/>
    <property type="project" value="UniProtKB-ARBA"/>
</dbReference>
<dbReference type="InterPro" id="IPR038466">
    <property type="entry name" value="S8_pro-domain_sf"/>
</dbReference>
<evidence type="ECO:0000313" key="18">
    <source>
        <dbReference type="Proteomes" id="UP000242188"/>
    </source>
</evidence>
<dbReference type="InterPro" id="IPR015500">
    <property type="entry name" value="Peptidase_S8_subtilisin-rel"/>
</dbReference>
<comment type="subcellular location">
    <subcellularLocation>
        <location evidence="2">Membrane</location>
    </subcellularLocation>
</comment>
<evidence type="ECO:0000256" key="3">
    <source>
        <dbReference type="ARBA" id="ARBA00005325"/>
    </source>
</evidence>
<dbReference type="PROSITE" id="PS00137">
    <property type="entry name" value="SUBTILASE_HIS"/>
    <property type="match status" value="1"/>
</dbReference>
<dbReference type="SUPFAM" id="SSF57184">
    <property type="entry name" value="Growth factor receptor domain"/>
    <property type="match status" value="2"/>
</dbReference>
<evidence type="ECO:0000256" key="6">
    <source>
        <dbReference type="ARBA" id="ARBA00022729"/>
    </source>
</evidence>
<dbReference type="STRING" id="6573.A0A210QIA6"/>
<evidence type="ECO:0000256" key="11">
    <source>
        <dbReference type="ARBA" id="ARBA00023157"/>
    </source>
</evidence>
<feature type="active site" description="Charge relay system" evidence="13 14">
    <location>
        <position position="188"/>
    </location>
</feature>
<keyword evidence="12" id="KW-0325">Glycoprotein</keyword>
<keyword evidence="10" id="KW-0865">Zymogen</keyword>
<dbReference type="FunFam" id="2.60.120.260:FF:000006">
    <property type="entry name" value="Proprotein convertase subtilisin/kexin type 5"/>
    <property type="match status" value="1"/>
</dbReference>
<dbReference type="InterPro" id="IPR023827">
    <property type="entry name" value="Peptidase_S8_Asp-AS"/>
</dbReference>
<dbReference type="CDD" id="cd04059">
    <property type="entry name" value="Peptidases_S8_Protein_convertases_Kexins_Furin-like"/>
    <property type="match status" value="1"/>
</dbReference>
<dbReference type="InterPro" id="IPR006211">
    <property type="entry name" value="Furin-like_Cys-rich_dom"/>
</dbReference>
<evidence type="ECO:0000256" key="8">
    <source>
        <dbReference type="ARBA" id="ARBA00022825"/>
    </source>
</evidence>
<dbReference type="InterPro" id="IPR023828">
    <property type="entry name" value="Peptidase_S8_Ser-AS"/>
</dbReference>
<dbReference type="EMBL" id="NEDP02003547">
    <property type="protein sequence ID" value="OWF48429.1"/>
    <property type="molecule type" value="Genomic_DNA"/>
</dbReference>
<feature type="active site" description="Charge relay system" evidence="13 14">
    <location>
        <position position="362"/>
    </location>
</feature>
<dbReference type="GO" id="GO:0008104">
    <property type="term" value="P:intracellular protein localization"/>
    <property type="evidence" value="ECO:0007669"/>
    <property type="project" value="UniProtKB-ARBA"/>
</dbReference>
<dbReference type="Pfam" id="PF01483">
    <property type="entry name" value="P_proprotein"/>
    <property type="match status" value="1"/>
</dbReference>
<keyword evidence="7 14" id="KW-0378">Hydrolase</keyword>
<evidence type="ECO:0000259" key="16">
    <source>
        <dbReference type="PROSITE" id="PS51829"/>
    </source>
</evidence>
<dbReference type="PROSITE" id="PS00138">
    <property type="entry name" value="SUBTILASE_SER"/>
    <property type="match status" value="1"/>
</dbReference>
<keyword evidence="5" id="KW-0165">Cleavage on pair of basic residues</keyword>
<evidence type="ECO:0000256" key="2">
    <source>
        <dbReference type="ARBA" id="ARBA00004370"/>
    </source>
</evidence>
<dbReference type="Gene3D" id="2.10.220.10">
    <property type="entry name" value="Hormone Receptor, Insulin-like Growth Factor Receptor 1, Chain A, domain 2"/>
    <property type="match status" value="3"/>
</dbReference>
<proteinExistence type="inferred from homology"/>
<evidence type="ECO:0000256" key="4">
    <source>
        <dbReference type="ARBA" id="ARBA00022670"/>
    </source>
</evidence>
<evidence type="ECO:0000256" key="9">
    <source>
        <dbReference type="ARBA" id="ARBA00023136"/>
    </source>
</evidence>
<keyword evidence="8 14" id="KW-0720">Serine protease</keyword>
<feature type="transmembrane region" description="Helical" evidence="15">
    <location>
        <begin position="910"/>
        <end position="934"/>
    </location>
</feature>
<dbReference type="SMART" id="SM00261">
    <property type="entry name" value="FU"/>
    <property type="match status" value="6"/>
</dbReference>
<sequence>MTEHMLLRKKLASGVYLNEIAVHVPGGRSVVDRIADRHGFINRGQIGNLKDHYLLEHPHIHKRSTSPSHVHHARFSQEPEILWFEQQFVKKRVKRDLTFTDPLWVKQWYLYGGGRRGRNGPGGFDMGVAGAWKMGYSGKGVVITILDDGIERDHPDLIGNYDPYASTDINGHDSDPMPRYDFSNENRHGTRCAGEVAAKANNSNCIVGVAFNSGIGGVRMLDGNVYDKVEADSLSHNHTHVDIYSASWGPDDDGRVVDGPGPLAKKSFVQGIKTGRGNKGNIFMWASGNGGRAEDSCSCDGYTNSIYTLSISSTSQNGGKPWYLEECSSTLATTYSSGAPDEHQIITTDLRKRCTETHTGTSASAPLAAGLVALALEANPSLTWRDVQYITLLSANPEPMADGQWRENGMGRKVSLRYGYGLMNATGMVYLAERWTTVPAQHICTINGSKQNVPLYKYTMFENQVTTDGCAAKANEVRYLEHVHVKITLNYKRRGDLSINLVSPSGTNSTILPKRNRDMSDGGFKGWEFLSVHFWEENPAGSWKLVIVDQINPYAGNDQQGTLVNWSLVLYGTKDKPVNLKEAPSSVTPTYTCHSECVDTCKGPNPEDCTSCKHYRITDGPCVERCPTAYRVDRDLCVPCSTNCQYCVTVPGSREHCRQCKGGLFSIENEGTCVSSCPVGYFRVGTSSVCRKCSQQCESCEGTSSHCLKCVAAMVLKNNKCVLPPTLCPEGLYKNRMGHCQSCDPGCRICDSPGQCVYCKNNFSYIQNGRCVTSCEKGYLPHVLQIASHRECRKCNQGVCNSCANGFRMSNSVCFQESACSTNNFYDWVAMSCRACHQNCNTCHGPEATDCNSCRSPLMFHPYLQACLSCCVGSSQDTTSCCKCDISKGKCIVGASKNQKGEKGFGDATVILTVVVVVIALVIILLAAVIFFMLRNNQTTLNKIQTEKLSSVKYERLAQNDI</sequence>
<evidence type="ECO:0000256" key="15">
    <source>
        <dbReference type="SAM" id="Phobius"/>
    </source>
</evidence>
<dbReference type="InterPro" id="IPR002884">
    <property type="entry name" value="P_dom"/>
</dbReference>
<dbReference type="InterPro" id="IPR036852">
    <property type="entry name" value="Peptidase_S8/S53_dom_sf"/>
</dbReference>
<gene>
    <name evidence="17" type="ORF">KP79_PYT14787</name>
</gene>
<keyword evidence="15" id="KW-0812">Transmembrane</keyword>
<keyword evidence="6" id="KW-0732">Signal</keyword>
<dbReference type="FunFam" id="3.30.70.850:FF:000001">
    <property type="entry name" value="Proprotein convertase subtilisin/kexin type 5"/>
    <property type="match status" value="1"/>
</dbReference>
<dbReference type="GO" id="GO:0005802">
    <property type="term" value="C:trans-Golgi network"/>
    <property type="evidence" value="ECO:0007669"/>
    <property type="project" value="TreeGrafter"/>
</dbReference>
<reference evidence="17 18" key="1">
    <citation type="journal article" date="2017" name="Nat. Ecol. Evol.">
        <title>Scallop genome provides insights into evolution of bilaterian karyotype and development.</title>
        <authorList>
            <person name="Wang S."/>
            <person name="Zhang J."/>
            <person name="Jiao W."/>
            <person name="Li J."/>
            <person name="Xun X."/>
            <person name="Sun Y."/>
            <person name="Guo X."/>
            <person name="Huan P."/>
            <person name="Dong B."/>
            <person name="Zhang L."/>
            <person name="Hu X."/>
            <person name="Sun X."/>
            <person name="Wang J."/>
            <person name="Zhao C."/>
            <person name="Wang Y."/>
            <person name="Wang D."/>
            <person name="Huang X."/>
            <person name="Wang R."/>
            <person name="Lv J."/>
            <person name="Li Y."/>
            <person name="Zhang Z."/>
            <person name="Liu B."/>
            <person name="Lu W."/>
            <person name="Hui Y."/>
            <person name="Liang J."/>
            <person name="Zhou Z."/>
            <person name="Hou R."/>
            <person name="Li X."/>
            <person name="Liu Y."/>
            <person name="Li H."/>
            <person name="Ning X."/>
            <person name="Lin Y."/>
            <person name="Zhao L."/>
            <person name="Xing Q."/>
            <person name="Dou J."/>
            <person name="Li Y."/>
            <person name="Mao J."/>
            <person name="Guo H."/>
            <person name="Dou H."/>
            <person name="Li T."/>
            <person name="Mu C."/>
            <person name="Jiang W."/>
            <person name="Fu Q."/>
            <person name="Fu X."/>
            <person name="Miao Y."/>
            <person name="Liu J."/>
            <person name="Yu Q."/>
            <person name="Li R."/>
            <person name="Liao H."/>
            <person name="Li X."/>
            <person name="Kong Y."/>
            <person name="Jiang Z."/>
            <person name="Chourrout D."/>
            <person name="Li R."/>
            <person name="Bao Z."/>
        </authorList>
    </citation>
    <scope>NUCLEOTIDE SEQUENCE [LARGE SCALE GENOMIC DNA]</scope>
    <source>
        <strain evidence="17 18">PY_sf001</strain>
    </source>
</reference>
<dbReference type="CDD" id="cd00064">
    <property type="entry name" value="FU"/>
    <property type="match status" value="2"/>
</dbReference>
<evidence type="ECO:0000313" key="17">
    <source>
        <dbReference type="EMBL" id="OWF48429.1"/>
    </source>
</evidence>
<dbReference type="PROSITE" id="PS51892">
    <property type="entry name" value="SUBTILASE"/>
    <property type="match status" value="1"/>
</dbReference>
<dbReference type="Gene3D" id="2.60.120.260">
    <property type="entry name" value="Galactose-binding domain-like"/>
    <property type="match status" value="1"/>
</dbReference>
<keyword evidence="9 15" id="KW-0472">Membrane</keyword>
<keyword evidence="4 14" id="KW-0645">Protease</keyword>
<dbReference type="FunFam" id="3.40.50.200:FF:000001">
    <property type="entry name" value="Furin 2, isoform B"/>
    <property type="match status" value="1"/>
</dbReference>
<dbReference type="PANTHER" id="PTHR42884:SF23">
    <property type="entry name" value="FURIN-LIKE PROTEASE 2"/>
    <property type="match status" value="1"/>
</dbReference>
<comment type="similarity">
    <text evidence="3">Belongs to the peptidase S8 family. Furin subfamily.</text>
</comment>
<dbReference type="Proteomes" id="UP000242188">
    <property type="component" value="Unassembled WGS sequence"/>
</dbReference>